<keyword evidence="3 4" id="KW-0175">Coiled coil</keyword>
<evidence type="ECO:0000259" key="6">
    <source>
        <dbReference type="Pfam" id="PF09762"/>
    </source>
</evidence>
<feature type="region of interest" description="Disordered" evidence="5">
    <location>
        <begin position="269"/>
        <end position="293"/>
    </location>
</feature>
<dbReference type="InterPro" id="IPR019159">
    <property type="entry name" value="CCDC93_CC"/>
</dbReference>
<dbReference type="InterPro" id="IPR039116">
    <property type="entry name" value="CCDC93"/>
</dbReference>
<evidence type="ECO:0000313" key="9">
    <source>
        <dbReference type="Proteomes" id="UP000789390"/>
    </source>
</evidence>
<dbReference type="EMBL" id="CAKKLH010000235">
    <property type="protein sequence ID" value="CAH0106761.1"/>
    <property type="molecule type" value="Genomic_DNA"/>
</dbReference>
<feature type="domain" description="CCDC93 coiled-coil" evidence="6">
    <location>
        <begin position="188"/>
        <end position="570"/>
    </location>
</feature>
<evidence type="ECO:0000256" key="4">
    <source>
        <dbReference type="SAM" id="Coils"/>
    </source>
</evidence>
<evidence type="ECO:0000313" key="8">
    <source>
        <dbReference type="EMBL" id="CAH0106761.1"/>
    </source>
</evidence>
<reference evidence="8" key="1">
    <citation type="submission" date="2021-11" db="EMBL/GenBank/DDBJ databases">
        <authorList>
            <person name="Schell T."/>
        </authorList>
    </citation>
    <scope>NUCLEOTIDE SEQUENCE</scope>
    <source>
        <strain evidence="8">M5</strain>
    </source>
</reference>
<dbReference type="Proteomes" id="UP000789390">
    <property type="component" value="Unassembled WGS sequence"/>
</dbReference>
<evidence type="ECO:0000256" key="1">
    <source>
        <dbReference type="ARBA" id="ARBA00007219"/>
    </source>
</evidence>
<dbReference type="GO" id="GO:0006893">
    <property type="term" value="P:Golgi to plasma membrane transport"/>
    <property type="evidence" value="ECO:0007669"/>
    <property type="project" value="TreeGrafter"/>
</dbReference>
<proteinExistence type="inferred from homology"/>
<dbReference type="InterPro" id="IPR048747">
    <property type="entry name" value="CCDC93_N"/>
</dbReference>
<comment type="similarity">
    <text evidence="1">Belongs to the CCDC93 family.</text>
</comment>
<feature type="coiled-coil region" evidence="4">
    <location>
        <begin position="505"/>
        <end position="532"/>
    </location>
</feature>
<organism evidence="8 9">
    <name type="scientific">Daphnia galeata</name>
    <dbReference type="NCBI Taxonomy" id="27404"/>
    <lineage>
        <taxon>Eukaryota</taxon>
        <taxon>Metazoa</taxon>
        <taxon>Ecdysozoa</taxon>
        <taxon>Arthropoda</taxon>
        <taxon>Crustacea</taxon>
        <taxon>Branchiopoda</taxon>
        <taxon>Diplostraca</taxon>
        <taxon>Cladocera</taxon>
        <taxon>Anomopoda</taxon>
        <taxon>Daphniidae</taxon>
        <taxon>Daphnia</taxon>
    </lineage>
</organism>
<comment type="caution">
    <text evidence="8">The sequence shown here is derived from an EMBL/GenBank/DDBJ whole genome shotgun (WGS) entry which is preliminary data.</text>
</comment>
<dbReference type="PANTHER" id="PTHR16441">
    <property type="entry name" value="FIDIPIDINE"/>
    <property type="match status" value="1"/>
</dbReference>
<dbReference type="Pfam" id="PF21673">
    <property type="entry name" value="CCDC93_N"/>
    <property type="match status" value="1"/>
</dbReference>
<name>A0A8J2RQ01_9CRUS</name>
<keyword evidence="9" id="KW-1185">Reference proteome</keyword>
<sequence length="576" mass="66600">MSHTMDKRVRSAGFWKSLDYLKNNSSTFSQELFEVKDDEEQRAKLQDICDLLLAAGYFRVRLKGLSAFDKVVGGMVWCLELCAVDVDVNFLFRENLNIGEKIEITEKIIKVLLSIKCAYALEPHQIQGLDTVKILPVMQWLVKKAMETRESLNDHLREIADLQYQKTFPLPESEVKLLETAKNLPKLFLPQRKFKKVQGQSLPIDKEVISTLMEYGCNKVNLLDDTQQLVEETETKSEKKLENRAIAHKVSNLIHQQAGFISQTIDDYTQRQNERQGERDERTHLKERNKKTSEALERVCNQIASQQQVMDQLKVKIGDLIASEEVLVQQKKSLAALETEENRQTLDQLDRLVSQNEAANAQRKQFKNQCKAELEELQARNEILSQKEEEAPANQDHLKRQVDSAREQLASALKILGEKNVNLMKLRRQLDAIPGNSELNQYQRRFTELCTQVNEKQTELNGYYLLYNTLEDTKVYLNKELSLLTSIHDSFSQSMTSSAGKGEFLQQMEKIVTAVRQNKNKIEKQIEMLTEKHHDLGRCLGQFAVEEHQYRDTLKAISHESQKYKQLMSQLNDHND</sequence>
<feature type="coiled-coil region" evidence="4">
    <location>
        <begin position="342"/>
        <end position="387"/>
    </location>
</feature>
<accession>A0A8J2RQ01</accession>
<evidence type="ECO:0000256" key="3">
    <source>
        <dbReference type="ARBA" id="ARBA00023054"/>
    </source>
</evidence>
<evidence type="ECO:0000256" key="5">
    <source>
        <dbReference type="SAM" id="MobiDB-lite"/>
    </source>
</evidence>
<dbReference type="PANTHER" id="PTHR16441:SF0">
    <property type="entry name" value="COILED-COIL DOMAIN-CONTAINING PROTEIN 93"/>
    <property type="match status" value="1"/>
</dbReference>
<dbReference type="Pfam" id="PF09762">
    <property type="entry name" value="CCDC93_CC"/>
    <property type="match status" value="1"/>
</dbReference>
<protein>
    <recommendedName>
        <fullName evidence="2">Coiled-coil domain-containing protein 93</fullName>
    </recommendedName>
</protein>
<dbReference type="AlphaFoldDB" id="A0A8J2RQ01"/>
<evidence type="ECO:0000256" key="2">
    <source>
        <dbReference type="ARBA" id="ARBA00016765"/>
    </source>
</evidence>
<evidence type="ECO:0000259" key="7">
    <source>
        <dbReference type="Pfam" id="PF21673"/>
    </source>
</evidence>
<feature type="domain" description="CCDC93 N-terminal" evidence="7">
    <location>
        <begin position="39"/>
        <end position="146"/>
    </location>
</feature>
<gene>
    <name evidence="8" type="ORF">DGAL_LOCUS9918</name>
</gene>
<dbReference type="OrthoDB" id="16092at2759"/>